<reference evidence="1" key="1">
    <citation type="submission" date="2023-10" db="EMBL/GenBank/DDBJ databases">
        <title>Genome assembly of Pristionchus species.</title>
        <authorList>
            <person name="Yoshida K."/>
            <person name="Sommer R.J."/>
        </authorList>
    </citation>
    <scope>NUCLEOTIDE SEQUENCE</scope>
    <source>
        <strain evidence="1">RS0144</strain>
    </source>
</reference>
<dbReference type="Proteomes" id="UP001432027">
    <property type="component" value="Unassembled WGS sequence"/>
</dbReference>
<feature type="non-terminal residue" evidence="1">
    <location>
        <position position="357"/>
    </location>
</feature>
<organism evidence="1 2">
    <name type="scientific">Pristionchus entomophagus</name>
    <dbReference type="NCBI Taxonomy" id="358040"/>
    <lineage>
        <taxon>Eukaryota</taxon>
        <taxon>Metazoa</taxon>
        <taxon>Ecdysozoa</taxon>
        <taxon>Nematoda</taxon>
        <taxon>Chromadorea</taxon>
        <taxon>Rhabditida</taxon>
        <taxon>Rhabditina</taxon>
        <taxon>Diplogasteromorpha</taxon>
        <taxon>Diplogasteroidea</taxon>
        <taxon>Neodiplogasteridae</taxon>
        <taxon>Pristionchus</taxon>
    </lineage>
</organism>
<protein>
    <submittedName>
        <fullName evidence="1">Uncharacterized protein</fullName>
    </submittedName>
</protein>
<proteinExistence type="predicted"/>
<accession>A0AAV5UET1</accession>
<keyword evidence="2" id="KW-1185">Reference proteome</keyword>
<gene>
    <name evidence="1" type="ORF">PENTCL1PPCAC_27063</name>
</gene>
<evidence type="ECO:0000313" key="2">
    <source>
        <dbReference type="Proteomes" id="UP001432027"/>
    </source>
</evidence>
<evidence type="ECO:0000313" key="1">
    <source>
        <dbReference type="EMBL" id="GMT04889.1"/>
    </source>
</evidence>
<dbReference type="AlphaFoldDB" id="A0AAV5UET1"/>
<comment type="caution">
    <text evidence="1">The sequence shown here is derived from an EMBL/GenBank/DDBJ whole genome shotgun (WGS) entry which is preliminary data.</text>
</comment>
<sequence length="357" mass="38711">MGASGQCCLISGTHLETILSKETGETTEKQRMNTSVCFFSNIDFFRMLGYRNLGSFILISILISTGADAPFPDPANPGIFYLQKDAAGSTSFYGCNSRNGGGDIIKIGQSWTVFFEKNATIGVGYSCNCVNRSSTCSGCTDGAKVYGSGESFTKNGNTFVCKKDGKTWRLTLSQSIVIKCDKENAQEIRDGYQYTCKGGQWKITACQFRLPNKTDLYADIGQTIDSHLSYRMLCKKSDDGVIYLERSACIDDQEKVLQAGERTTYPDGSSLECVLKDGILRRSIKGGGTGQTPRAIGDRYVQNEIVIEVTGNNGERKAVGCSASGSAADLFIGRTAKEGIRLNCFQTSMGYSLEAQG</sequence>
<dbReference type="EMBL" id="BTSX01000006">
    <property type="protein sequence ID" value="GMT04889.1"/>
    <property type="molecule type" value="Genomic_DNA"/>
</dbReference>
<name>A0AAV5UET1_9BILA</name>